<dbReference type="AlphaFoldDB" id="A0A0E9WHY2"/>
<proteinExistence type="predicted"/>
<name>A0A0E9WHY2_ANGAN</name>
<accession>A0A0E9WHY2</accession>
<dbReference type="EMBL" id="GBXM01019484">
    <property type="protein sequence ID" value="JAH89093.1"/>
    <property type="molecule type" value="Transcribed_RNA"/>
</dbReference>
<organism evidence="1">
    <name type="scientific">Anguilla anguilla</name>
    <name type="common">European freshwater eel</name>
    <name type="synonym">Muraena anguilla</name>
    <dbReference type="NCBI Taxonomy" id="7936"/>
    <lineage>
        <taxon>Eukaryota</taxon>
        <taxon>Metazoa</taxon>
        <taxon>Chordata</taxon>
        <taxon>Craniata</taxon>
        <taxon>Vertebrata</taxon>
        <taxon>Euteleostomi</taxon>
        <taxon>Actinopterygii</taxon>
        <taxon>Neopterygii</taxon>
        <taxon>Teleostei</taxon>
        <taxon>Anguilliformes</taxon>
        <taxon>Anguillidae</taxon>
        <taxon>Anguilla</taxon>
    </lineage>
</organism>
<sequence>MMRLLCQFITQRVRVSAGEMSVSISKSEVLIVSSLHINHRSK</sequence>
<reference evidence="1" key="2">
    <citation type="journal article" date="2015" name="Fish Shellfish Immunol.">
        <title>Early steps in the European eel (Anguilla anguilla)-Vibrio vulnificus interaction in the gills: Role of the RtxA13 toxin.</title>
        <authorList>
            <person name="Callol A."/>
            <person name="Pajuelo D."/>
            <person name="Ebbesson L."/>
            <person name="Teles M."/>
            <person name="MacKenzie S."/>
            <person name="Amaro C."/>
        </authorList>
    </citation>
    <scope>NUCLEOTIDE SEQUENCE</scope>
</reference>
<reference evidence="1" key="1">
    <citation type="submission" date="2014-11" db="EMBL/GenBank/DDBJ databases">
        <authorList>
            <person name="Amaro Gonzalez C."/>
        </authorList>
    </citation>
    <scope>NUCLEOTIDE SEQUENCE</scope>
</reference>
<evidence type="ECO:0000313" key="1">
    <source>
        <dbReference type="EMBL" id="JAH89093.1"/>
    </source>
</evidence>
<protein>
    <submittedName>
        <fullName evidence="1">Uncharacterized protein</fullName>
    </submittedName>
</protein>